<dbReference type="PANTHER" id="PTHR11825:SF44">
    <property type="entry name" value="BRANCHED-CHAIN-AMINO-ACID AMINOTRANSFERASE"/>
    <property type="match status" value="1"/>
</dbReference>
<evidence type="ECO:0000256" key="1">
    <source>
        <dbReference type="ARBA" id="ARBA00001933"/>
    </source>
</evidence>
<sequence length="357" mass="39313">MRIEIPVTRVQRQKPRPEDAQLGFGQVFTDHMFLMDGAVDAGWSNPRIVPYGPLALEPATVALHYAQSVFEGLKAYRGQDDTVRLFRPDRNIARFNRSAARLCMPSIDPELFLAALKQLVATDRDWVPRAPGTSLYIRPVAFASDADLHVRPSRTYVFFIILSPVAAYYAEGFKPLRIRVEDRYVRSVRGGTGAAKTAGNYAGSLLAGEEAQKDGFAQVLWLDGINQEYIEEVGSMNIAFVIGDELVTPPLTGTLLEGVTRDSVLQLARDEGVQVAERPVAIAEVMAAARNGTLREAFGTGTAAVISPVGELAYKGERVRVQDGEVGPLSQRLYDRLSDIQRGRLPDRHGWMVAVED</sequence>
<organism evidence="9 10">
    <name type="scientific">Geodia barretti</name>
    <name type="common">Barrett's horny sponge</name>
    <dbReference type="NCBI Taxonomy" id="519541"/>
    <lineage>
        <taxon>Eukaryota</taxon>
        <taxon>Metazoa</taxon>
        <taxon>Porifera</taxon>
        <taxon>Demospongiae</taxon>
        <taxon>Heteroscleromorpha</taxon>
        <taxon>Tetractinellida</taxon>
        <taxon>Astrophorina</taxon>
        <taxon>Geodiidae</taxon>
        <taxon>Geodia</taxon>
    </lineage>
</organism>
<evidence type="ECO:0000313" key="9">
    <source>
        <dbReference type="EMBL" id="CAI8042680.1"/>
    </source>
</evidence>
<evidence type="ECO:0000256" key="2">
    <source>
        <dbReference type="ARBA" id="ARBA00009320"/>
    </source>
</evidence>
<dbReference type="Proteomes" id="UP001174909">
    <property type="component" value="Unassembled WGS sequence"/>
</dbReference>
<evidence type="ECO:0000256" key="6">
    <source>
        <dbReference type="ARBA" id="ARBA00022898"/>
    </source>
</evidence>
<dbReference type="InterPro" id="IPR036038">
    <property type="entry name" value="Aminotransferase-like"/>
</dbReference>
<dbReference type="Pfam" id="PF01063">
    <property type="entry name" value="Aminotran_4"/>
    <property type="match status" value="1"/>
</dbReference>
<dbReference type="NCBIfam" id="NF009897">
    <property type="entry name" value="PRK13357.1"/>
    <property type="match status" value="1"/>
</dbReference>
<dbReference type="NCBIfam" id="TIGR01123">
    <property type="entry name" value="ilvE_II"/>
    <property type="match status" value="1"/>
</dbReference>
<comment type="caution">
    <text evidence="9">The sequence shown here is derived from an EMBL/GenBank/DDBJ whole genome shotgun (WGS) entry which is preliminary data.</text>
</comment>
<keyword evidence="5" id="KW-0808">Transferase</keyword>
<keyword evidence="4" id="KW-0028">Amino-acid biosynthesis</keyword>
<dbReference type="GO" id="GO:0004084">
    <property type="term" value="F:branched-chain-amino-acid transaminase activity"/>
    <property type="evidence" value="ECO:0007669"/>
    <property type="project" value="InterPro"/>
</dbReference>
<dbReference type="SUPFAM" id="SSF56752">
    <property type="entry name" value="D-aminoacid aminotransferase-like PLP-dependent enzymes"/>
    <property type="match status" value="1"/>
</dbReference>
<keyword evidence="7" id="KW-0100">Branched-chain amino acid biosynthesis</keyword>
<dbReference type="Gene3D" id="3.30.470.10">
    <property type="match status" value="1"/>
</dbReference>
<evidence type="ECO:0000256" key="3">
    <source>
        <dbReference type="ARBA" id="ARBA00022576"/>
    </source>
</evidence>
<dbReference type="InterPro" id="IPR043131">
    <property type="entry name" value="BCAT-like_N"/>
</dbReference>
<evidence type="ECO:0000313" key="10">
    <source>
        <dbReference type="Proteomes" id="UP001174909"/>
    </source>
</evidence>
<dbReference type="InterPro" id="IPR043132">
    <property type="entry name" value="BCAT-like_C"/>
</dbReference>
<dbReference type="PIRSF" id="PIRSF006468">
    <property type="entry name" value="BCAT1"/>
    <property type="match status" value="1"/>
</dbReference>
<keyword evidence="3 9" id="KW-0032">Aminotransferase</keyword>
<gene>
    <name evidence="9" type="ORF">GBAR_LOCUS23662</name>
</gene>
<dbReference type="PANTHER" id="PTHR11825">
    <property type="entry name" value="SUBGROUP IIII AMINOTRANSFERASE"/>
    <property type="match status" value="1"/>
</dbReference>
<comment type="cofactor">
    <cofactor evidence="1">
        <name>pyridoxal 5'-phosphate</name>
        <dbReference type="ChEBI" id="CHEBI:597326"/>
    </cofactor>
</comment>
<evidence type="ECO:0000256" key="8">
    <source>
        <dbReference type="PIRSR" id="PIRSR006468-1"/>
    </source>
</evidence>
<dbReference type="InterPro" id="IPR001544">
    <property type="entry name" value="Aminotrans_IV"/>
</dbReference>
<protein>
    <submittedName>
        <fullName evidence="9">Branched-chain-amino-acid aminotransferase 2</fullName>
    </submittedName>
</protein>
<keyword evidence="6" id="KW-0663">Pyridoxal phosphate</keyword>
<dbReference type="Gene3D" id="3.20.10.10">
    <property type="entry name" value="D-amino Acid Aminotransferase, subunit A, domain 2"/>
    <property type="match status" value="1"/>
</dbReference>
<evidence type="ECO:0000256" key="5">
    <source>
        <dbReference type="ARBA" id="ARBA00022679"/>
    </source>
</evidence>
<name>A0AA35T6J9_GEOBA</name>
<dbReference type="GO" id="GO:0008652">
    <property type="term" value="P:amino acid biosynthetic process"/>
    <property type="evidence" value="ECO:0007669"/>
    <property type="project" value="UniProtKB-KW"/>
</dbReference>
<dbReference type="InterPro" id="IPR005786">
    <property type="entry name" value="B_amino_transII"/>
</dbReference>
<dbReference type="GO" id="GO:0009082">
    <property type="term" value="P:branched-chain amino acid biosynthetic process"/>
    <property type="evidence" value="ECO:0007669"/>
    <property type="project" value="UniProtKB-KW"/>
</dbReference>
<dbReference type="AlphaFoldDB" id="A0AA35T6J9"/>
<comment type="similarity">
    <text evidence="2">Belongs to the class-IV pyridoxal-phosphate-dependent aminotransferase family.</text>
</comment>
<feature type="modified residue" description="N6-(pyridoxal phosphate)lysine" evidence="8">
    <location>
        <position position="196"/>
    </location>
</feature>
<reference evidence="9" key="1">
    <citation type="submission" date="2023-03" db="EMBL/GenBank/DDBJ databases">
        <authorList>
            <person name="Steffen K."/>
            <person name="Cardenas P."/>
        </authorList>
    </citation>
    <scope>NUCLEOTIDE SEQUENCE</scope>
</reference>
<proteinExistence type="inferred from homology"/>
<accession>A0AA35T6J9</accession>
<dbReference type="EMBL" id="CASHTH010003280">
    <property type="protein sequence ID" value="CAI8042680.1"/>
    <property type="molecule type" value="Genomic_DNA"/>
</dbReference>
<dbReference type="InterPro" id="IPR033939">
    <property type="entry name" value="BCAT_family"/>
</dbReference>
<keyword evidence="10" id="KW-1185">Reference proteome</keyword>
<dbReference type="CDD" id="cd01557">
    <property type="entry name" value="BCAT_beta_family"/>
    <property type="match status" value="1"/>
</dbReference>
<evidence type="ECO:0000256" key="4">
    <source>
        <dbReference type="ARBA" id="ARBA00022605"/>
    </source>
</evidence>
<evidence type="ECO:0000256" key="7">
    <source>
        <dbReference type="ARBA" id="ARBA00023304"/>
    </source>
</evidence>